<reference evidence="1" key="2">
    <citation type="submission" date="2020-09" db="EMBL/GenBank/DDBJ databases">
        <authorList>
            <person name="Sun Q."/>
            <person name="Sedlacek I."/>
        </authorList>
    </citation>
    <scope>NUCLEOTIDE SEQUENCE</scope>
    <source>
        <strain evidence="1">CCM 7217</strain>
    </source>
</reference>
<dbReference type="AlphaFoldDB" id="A0A830DWW8"/>
<dbReference type="Proteomes" id="UP000646833">
    <property type="component" value="Unassembled WGS sequence"/>
</dbReference>
<reference evidence="1" key="1">
    <citation type="journal article" date="2014" name="Int. J. Syst. Evol. Microbiol.">
        <title>Complete genome sequence of Corynebacterium casei LMG S-19264T (=DSM 44701T), isolated from a smear-ripened cheese.</title>
        <authorList>
            <consortium name="US DOE Joint Genome Institute (JGI-PGF)"/>
            <person name="Walter F."/>
            <person name="Albersmeier A."/>
            <person name="Kalinowski J."/>
            <person name="Ruckert C."/>
        </authorList>
    </citation>
    <scope>NUCLEOTIDE SEQUENCE</scope>
    <source>
        <strain evidence="1">CCM 7217</strain>
    </source>
</reference>
<proteinExistence type="predicted"/>
<protein>
    <submittedName>
        <fullName evidence="1">Uncharacterized protein</fullName>
    </submittedName>
</protein>
<organism evidence="1 2">
    <name type="scientific">Haloferax sulfurifontis</name>
    <dbReference type="NCBI Taxonomy" id="255616"/>
    <lineage>
        <taxon>Archaea</taxon>
        <taxon>Methanobacteriati</taxon>
        <taxon>Methanobacteriota</taxon>
        <taxon>Stenosarchaea group</taxon>
        <taxon>Halobacteria</taxon>
        <taxon>Halobacteriales</taxon>
        <taxon>Haloferacaceae</taxon>
        <taxon>Haloferax</taxon>
    </lineage>
</organism>
<evidence type="ECO:0000313" key="1">
    <source>
        <dbReference type="EMBL" id="GGC70706.1"/>
    </source>
</evidence>
<accession>A0A830DWW8</accession>
<name>A0A830DWW8_9EURY</name>
<dbReference type="EMBL" id="BMCI01000008">
    <property type="protein sequence ID" value="GGC70706.1"/>
    <property type="molecule type" value="Genomic_DNA"/>
</dbReference>
<gene>
    <name evidence="1" type="ORF">GCM10007209_35780</name>
</gene>
<comment type="caution">
    <text evidence="1">The sequence shown here is derived from an EMBL/GenBank/DDBJ whole genome shotgun (WGS) entry which is preliminary data.</text>
</comment>
<evidence type="ECO:0000313" key="2">
    <source>
        <dbReference type="Proteomes" id="UP000646833"/>
    </source>
</evidence>
<sequence>MFTRAVTARISGTRTRIGHAIPNSNTVLVRGWVSIALVAYTDIAIKEFERERLVLCPLEDARRWAELW</sequence>